<dbReference type="Proteomes" id="UP000887013">
    <property type="component" value="Unassembled WGS sequence"/>
</dbReference>
<proteinExistence type="predicted"/>
<reference evidence="2" key="1">
    <citation type="submission" date="2020-08" db="EMBL/GenBank/DDBJ databases">
        <title>Multicomponent nature underlies the extraordinary mechanical properties of spider dragline silk.</title>
        <authorList>
            <person name="Kono N."/>
            <person name="Nakamura H."/>
            <person name="Mori M."/>
            <person name="Yoshida Y."/>
            <person name="Ohtoshi R."/>
            <person name="Malay A.D."/>
            <person name="Moran D.A.P."/>
            <person name="Tomita M."/>
            <person name="Numata K."/>
            <person name="Arakawa K."/>
        </authorList>
    </citation>
    <scope>NUCLEOTIDE SEQUENCE</scope>
</reference>
<gene>
    <name evidence="2" type="ORF">NPIL_525501</name>
</gene>
<comment type="caution">
    <text evidence="2">The sequence shown here is derived from an EMBL/GenBank/DDBJ whole genome shotgun (WGS) entry which is preliminary data.</text>
</comment>
<feature type="region of interest" description="Disordered" evidence="1">
    <location>
        <begin position="42"/>
        <end position="82"/>
    </location>
</feature>
<organism evidence="2 3">
    <name type="scientific">Nephila pilipes</name>
    <name type="common">Giant wood spider</name>
    <name type="synonym">Nephila maculata</name>
    <dbReference type="NCBI Taxonomy" id="299642"/>
    <lineage>
        <taxon>Eukaryota</taxon>
        <taxon>Metazoa</taxon>
        <taxon>Ecdysozoa</taxon>
        <taxon>Arthropoda</taxon>
        <taxon>Chelicerata</taxon>
        <taxon>Arachnida</taxon>
        <taxon>Araneae</taxon>
        <taxon>Araneomorphae</taxon>
        <taxon>Entelegynae</taxon>
        <taxon>Araneoidea</taxon>
        <taxon>Nephilidae</taxon>
        <taxon>Nephila</taxon>
    </lineage>
</organism>
<name>A0A8X6MHG2_NEPPI</name>
<protein>
    <submittedName>
        <fullName evidence="2">Uncharacterized protein</fullName>
    </submittedName>
</protein>
<dbReference type="EMBL" id="BMAW01092194">
    <property type="protein sequence ID" value="GFS53603.1"/>
    <property type="molecule type" value="Genomic_DNA"/>
</dbReference>
<sequence>MPLLIAIDAYAIMPGVKKSRLPTIANGASANKSGVVAEGKKTLRPKQKNCHHPEIQSLPFKRSNYLNESRGLKPLSPYPRRR</sequence>
<evidence type="ECO:0000313" key="2">
    <source>
        <dbReference type="EMBL" id="GFS53603.1"/>
    </source>
</evidence>
<accession>A0A8X6MHG2</accession>
<evidence type="ECO:0000313" key="3">
    <source>
        <dbReference type="Proteomes" id="UP000887013"/>
    </source>
</evidence>
<evidence type="ECO:0000256" key="1">
    <source>
        <dbReference type="SAM" id="MobiDB-lite"/>
    </source>
</evidence>
<keyword evidence="3" id="KW-1185">Reference proteome</keyword>
<dbReference type="AlphaFoldDB" id="A0A8X6MHG2"/>